<evidence type="ECO:0000256" key="5">
    <source>
        <dbReference type="ARBA" id="ARBA00023014"/>
    </source>
</evidence>
<name>A0A9W6LD55_9BACT</name>
<dbReference type="CDD" id="cd03064">
    <property type="entry name" value="TRX_Fd_NuoE"/>
    <property type="match status" value="1"/>
</dbReference>
<feature type="binding site" evidence="7">
    <location>
        <position position="85"/>
    </location>
    <ligand>
        <name>[2Fe-2S] cluster</name>
        <dbReference type="ChEBI" id="CHEBI:190135"/>
    </ligand>
</feature>
<feature type="region of interest" description="Disordered" evidence="8">
    <location>
        <begin position="148"/>
        <end position="173"/>
    </location>
</feature>
<dbReference type="NCBIfam" id="NF005722">
    <property type="entry name" value="PRK07539.1-2"/>
    <property type="match status" value="1"/>
</dbReference>
<dbReference type="PROSITE" id="PS01099">
    <property type="entry name" value="COMPLEX1_24K"/>
    <property type="match status" value="1"/>
</dbReference>
<evidence type="ECO:0000313" key="9">
    <source>
        <dbReference type="EMBL" id="GLI38131.1"/>
    </source>
</evidence>
<dbReference type="EMBL" id="BSDS01000001">
    <property type="protein sequence ID" value="GLI38131.1"/>
    <property type="molecule type" value="Genomic_DNA"/>
</dbReference>
<proteinExistence type="inferred from homology"/>
<gene>
    <name evidence="9" type="primary">nuoE-2</name>
    <name evidence="9" type="ORF">GHYDROH2_16320</name>
</gene>
<dbReference type="FunFam" id="3.40.30.10:FF:000015">
    <property type="entry name" value="NADH-quinone oxidoreductase subunit E"/>
    <property type="match status" value="1"/>
</dbReference>
<dbReference type="InterPro" id="IPR041921">
    <property type="entry name" value="NuoE_N"/>
</dbReference>
<feature type="binding site" evidence="7">
    <location>
        <position position="121"/>
    </location>
    <ligand>
        <name>[2Fe-2S] cluster</name>
        <dbReference type="ChEBI" id="CHEBI:190135"/>
    </ligand>
</feature>
<dbReference type="Gene3D" id="1.10.10.1590">
    <property type="entry name" value="NADH-quinone oxidoreductase subunit E"/>
    <property type="match status" value="1"/>
</dbReference>
<feature type="binding site" evidence="7">
    <location>
        <position position="125"/>
    </location>
    <ligand>
        <name>[2Fe-2S] cluster</name>
        <dbReference type="ChEBI" id="CHEBI:190135"/>
    </ligand>
</feature>
<sequence length="173" mass="18686">MIPDTLKQQLAARIAHAVTNREAAVDVMKELQRHYGWLTDEAAEAAAELLGLTPLQVEELATFYEMIYRRPVGKRVVHICDSISCWAMGGESLMAHLTAKLGVEPGGTTADGMFTLLPCCCLGNCGEAPTLMIGDTLYGRVTPERGEEILSKARETAATVPEGPGTPQEEENV</sequence>
<dbReference type="PANTHER" id="PTHR10371">
    <property type="entry name" value="NADH DEHYDROGENASE UBIQUINONE FLAVOPROTEIN 2, MITOCHONDRIAL"/>
    <property type="match status" value="1"/>
</dbReference>
<evidence type="ECO:0000256" key="1">
    <source>
        <dbReference type="ARBA" id="ARBA00010643"/>
    </source>
</evidence>
<comment type="caution">
    <text evidence="9">The sequence shown here is derived from an EMBL/GenBank/DDBJ whole genome shotgun (WGS) entry which is preliminary data.</text>
</comment>
<dbReference type="Pfam" id="PF01257">
    <property type="entry name" value="2Fe-2S_thioredx"/>
    <property type="match status" value="1"/>
</dbReference>
<evidence type="ECO:0000256" key="6">
    <source>
        <dbReference type="ARBA" id="ARBA00034078"/>
    </source>
</evidence>
<dbReference type="InterPro" id="IPR042128">
    <property type="entry name" value="NuoE_dom"/>
</dbReference>
<dbReference type="SUPFAM" id="SSF52833">
    <property type="entry name" value="Thioredoxin-like"/>
    <property type="match status" value="1"/>
</dbReference>
<dbReference type="InterPro" id="IPR002023">
    <property type="entry name" value="NuoE-like"/>
</dbReference>
<dbReference type="InterPro" id="IPR036249">
    <property type="entry name" value="Thioredoxin-like_sf"/>
</dbReference>
<evidence type="ECO:0000256" key="7">
    <source>
        <dbReference type="PIRSR" id="PIRSR000216-1"/>
    </source>
</evidence>
<comment type="cofactor">
    <cofactor evidence="7">
        <name>[2Fe-2S] cluster</name>
        <dbReference type="ChEBI" id="CHEBI:190135"/>
    </cofactor>
    <text evidence="7">Binds 1 [2Fe-2S] cluster.</text>
</comment>
<evidence type="ECO:0000256" key="8">
    <source>
        <dbReference type="SAM" id="MobiDB-lite"/>
    </source>
</evidence>
<protein>
    <submittedName>
        <fullName evidence="9">NADH-quinone oxidoreductase subunit E</fullName>
    </submittedName>
</protein>
<comment type="similarity">
    <text evidence="1">Belongs to the complex I 24 kDa subunit family.</text>
</comment>
<keyword evidence="10" id="KW-1185">Reference proteome</keyword>
<dbReference type="PANTHER" id="PTHR10371:SF3">
    <property type="entry name" value="NADH DEHYDROGENASE [UBIQUINONE] FLAVOPROTEIN 2, MITOCHONDRIAL"/>
    <property type="match status" value="1"/>
</dbReference>
<dbReference type="Proteomes" id="UP001144352">
    <property type="component" value="Unassembled WGS sequence"/>
</dbReference>
<organism evidence="9 10">
    <name type="scientific">Geobacter hydrogenophilus</name>
    <dbReference type="NCBI Taxonomy" id="40983"/>
    <lineage>
        <taxon>Bacteria</taxon>
        <taxon>Pseudomonadati</taxon>
        <taxon>Thermodesulfobacteriota</taxon>
        <taxon>Desulfuromonadia</taxon>
        <taxon>Geobacterales</taxon>
        <taxon>Geobacteraceae</taxon>
        <taxon>Geobacter</taxon>
    </lineage>
</organism>
<evidence type="ECO:0000256" key="3">
    <source>
        <dbReference type="ARBA" id="ARBA00022723"/>
    </source>
</evidence>
<keyword evidence="2 7" id="KW-0001">2Fe-2S</keyword>
<evidence type="ECO:0000256" key="2">
    <source>
        <dbReference type="ARBA" id="ARBA00022714"/>
    </source>
</evidence>
<dbReference type="GO" id="GO:0003954">
    <property type="term" value="F:NADH dehydrogenase activity"/>
    <property type="evidence" value="ECO:0007669"/>
    <property type="project" value="TreeGrafter"/>
</dbReference>
<evidence type="ECO:0000313" key="10">
    <source>
        <dbReference type="Proteomes" id="UP001144352"/>
    </source>
</evidence>
<dbReference type="GO" id="GO:0051537">
    <property type="term" value="F:2 iron, 2 sulfur cluster binding"/>
    <property type="evidence" value="ECO:0007669"/>
    <property type="project" value="UniProtKB-KW"/>
</dbReference>
<feature type="binding site" evidence="7">
    <location>
        <position position="80"/>
    </location>
    <ligand>
        <name>[2Fe-2S] cluster</name>
        <dbReference type="ChEBI" id="CHEBI:190135"/>
    </ligand>
</feature>
<accession>A0A9W6LD55</accession>
<dbReference type="Gene3D" id="3.40.30.10">
    <property type="entry name" value="Glutaredoxin"/>
    <property type="match status" value="1"/>
</dbReference>
<keyword evidence="3 7" id="KW-0479">Metal-binding</keyword>
<keyword evidence="4 7" id="KW-0408">Iron</keyword>
<comment type="cofactor">
    <cofactor evidence="6">
        <name>[2Fe-2S] cluster</name>
        <dbReference type="ChEBI" id="CHEBI:190135"/>
    </cofactor>
</comment>
<dbReference type="PIRSF" id="PIRSF000216">
    <property type="entry name" value="NADH_DH_24kDa"/>
    <property type="match status" value="1"/>
</dbReference>
<evidence type="ECO:0000256" key="4">
    <source>
        <dbReference type="ARBA" id="ARBA00023004"/>
    </source>
</evidence>
<dbReference type="GO" id="GO:0046872">
    <property type="term" value="F:metal ion binding"/>
    <property type="evidence" value="ECO:0007669"/>
    <property type="project" value="UniProtKB-KW"/>
</dbReference>
<keyword evidence="5 7" id="KW-0411">Iron-sulfur</keyword>
<dbReference type="AlphaFoldDB" id="A0A9W6LD55"/>
<dbReference type="RefSeq" id="WP_214186115.1">
    <property type="nucleotide sequence ID" value="NZ_BSDS01000001.1"/>
</dbReference>
<reference evidence="9" key="1">
    <citation type="submission" date="2022-12" db="EMBL/GenBank/DDBJ databases">
        <title>Reference genome sequencing for broad-spectrum identification of bacterial and archaeal isolates by mass spectrometry.</title>
        <authorList>
            <person name="Sekiguchi Y."/>
            <person name="Tourlousse D.M."/>
        </authorList>
    </citation>
    <scope>NUCLEOTIDE SEQUENCE</scope>
    <source>
        <strain evidence="9">H2</strain>
    </source>
</reference>